<keyword evidence="3" id="KW-0804">Transcription</keyword>
<organism evidence="6 7">
    <name type="scientific">Limnochorda pilosa</name>
    <dbReference type="NCBI Taxonomy" id="1555112"/>
    <lineage>
        <taxon>Bacteria</taxon>
        <taxon>Bacillati</taxon>
        <taxon>Bacillota</taxon>
        <taxon>Limnochordia</taxon>
        <taxon>Limnochordales</taxon>
        <taxon>Limnochordaceae</taxon>
        <taxon>Limnochorda</taxon>
    </lineage>
</organism>
<dbReference type="InterPro" id="IPR000524">
    <property type="entry name" value="Tscrpt_reg_HTH_GntR"/>
</dbReference>
<dbReference type="STRING" id="1555112.LIP_2093"/>
<evidence type="ECO:0000259" key="5">
    <source>
        <dbReference type="PROSITE" id="PS50949"/>
    </source>
</evidence>
<dbReference type="Proteomes" id="UP000065807">
    <property type="component" value="Chromosome"/>
</dbReference>
<dbReference type="PROSITE" id="PS50949">
    <property type="entry name" value="HTH_GNTR"/>
    <property type="match status" value="1"/>
</dbReference>
<dbReference type="Pfam" id="PF07729">
    <property type="entry name" value="FCD"/>
    <property type="match status" value="1"/>
</dbReference>
<protein>
    <submittedName>
        <fullName evidence="6">GntR family transcriptional regulator</fullName>
    </submittedName>
</protein>
<name>A0A0K2SM76_LIMPI</name>
<dbReference type="PANTHER" id="PTHR43537">
    <property type="entry name" value="TRANSCRIPTIONAL REGULATOR, GNTR FAMILY"/>
    <property type="match status" value="1"/>
</dbReference>
<dbReference type="EMBL" id="AP014924">
    <property type="protein sequence ID" value="BAS27934.1"/>
    <property type="molecule type" value="Genomic_DNA"/>
</dbReference>
<sequence length="230" mass="26340">MCVQSGSLHDRRQGLQPRAERSTKADEAYRILRRMIVTLELAPGTVIDERYFASQFGIGRTPLREAVQRLAEQNLVVSSRHRQSQVAPVELTDIQCICELRLVLEPMAASLACERADDEDIQSVRTILDEYKKHVDAHDLKGALDVDYEFHDRLARSTRNPHLADAIDRLNAHSQRLWFLSFRQLRSLDGILEEHDSVLQALAARRPAEAAQAMRNHIESFRERIRGLLL</sequence>
<evidence type="ECO:0000256" key="1">
    <source>
        <dbReference type="ARBA" id="ARBA00023015"/>
    </source>
</evidence>
<keyword evidence="7" id="KW-1185">Reference proteome</keyword>
<dbReference type="SUPFAM" id="SSF46785">
    <property type="entry name" value="Winged helix' DNA-binding domain"/>
    <property type="match status" value="1"/>
</dbReference>
<dbReference type="PANTHER" id="PTHR43537:SF5">
    <property type="entry name" value="UXU OPERON TRANSCRIPTIONAL REGULATOR"/>
    <property type="match status" value="1"/>
</dbReference>
<dbReference type="SMART" id="SM00895">
    <property type="entry name" value="FCD"/>
    <property type="match status" value="1"/>
</dbReference>
<proteinExistence type="predicted"/>
<evidence type="ECO:0000256" key="4">
    <source>
        <dbReference type="SAM" id="MobiDB-lite"/>
    </source>
</evidence>
<gene>
    <name evidence="6" type="ORF">LIP_2093</name>
</gene>
<dbReference type="InterPro" id="IPR011711">
    <property type="entry name" value="GntR_C"/>
</dbReference>
<feature type="compositionally biased region" description="Basic and acidic residues" evidence="4">
    <location>
        <begin position="8"/>
        <end position="21"/>
    </location>
</feature>
<feature type="domain" description="HTH gntR-type" evidence="5">
    <location>
        <begin position="22"/>
        <end position="89"/>
    </location>
</feature>
<dbReference type="Pfam" id="PF00392">
    <property type="entry name" value="GntR"/>
    <property type="match status" value="1"/>
</dbReference>
<dbReference type="GO" id="GO:0003700">
    <property type="term" value="F:DNA-binding transcription factor activity"/>
    <property type="evidence" value="ECO:0007669"/>
    <property type="project" value="InterPro"/>
</dbReference>
<dbReference type="Gene3D" id="1.10.10.10">
    <property type="entry name" value="Winged helix-like DNA-binding domain superfamily/Winged helix DNA-binding domain"/>
    <property type="match status" value="1"/>
</dbReference>
<dbReference type="Gene3D" id="1.20.120.530">
    <property type="entry name" value="GntR ligand-binding domain-like"/>
    <property type="match status" value="1"/>
</dbReference>
<dbReference type="AlphaFoldDB" id="A0A0K2SM76"/>
<keyword evidence="1" id="KW-0805">Transcription regulation</keyword>
<dbReference type="SUPFAM" id="SSF48008">
    <property type="entry name" value="GntR ligand-binding domain-like"/>
    <property type="match status" value="1"/>
</dbReference>
<dbReference type="InterPro" id="IPR036388">
    <property type="entry name" value="WH-like_DNA-bd_sf"/>
</dbReference>
<dbReference type="PATRIC" id="fig|1555112.3.peg.2134"/>
<evidence type="ECO:0000256" key="3">
    <source>
        <dbReference type="ARBA" id="ARBA00023163"/>
    </source>
</evidence>
<keyword evidence="2" id="KW-0238">DNA-binding</keyword>
<reference evidence="7" key="2">
    <citation type="journal article" date="2016" name="Int. J. Syst. Evol. Microbiol.">
        <title>Complete genome sequence and cell structure of Limnochorda pilosa, a Gram-negative spore-former within the phylum Firmicutes.</title>
        <authorList>
            <person name="Watanabe M."/>
            <person name="Kojima H."/>
            <person name="Fukui M."/>
        </authorList>
    </citation>
    <scope>NUCLEOTIDE SEQUENCE [LARGE SCALE GENOMIC DNA]</scope>
    <source>
        <strain evidence="7">HC45</strain>
    </source>
</reference>
<dbReference type="GO" id="GO:0003677">
    <property type="term" value="F:DNA binding"/>
    <property type="evidence" value="ECO:0007669"/>
    <property type="project" value="UniProtKB-KW"/>
</dbReference>
<dbReference type="InterPro" id="IPR008920">
    <property type="entry name" value="TF_FadR/GntR_C"/>
</dbReference>
<evidence type="ECO:0000313" key="7">
    <source>
        <dbReference type="Proteomes" id="UP000065807"/>
    </source>
</evidence>
<dbReference type="KEGG" id="lpil:LIP_2093"/>
<reference evidence="7" key="1">
    <citation type="submission" date="2015-07" db="EMBL/GenBank/DDBJ databases">
        <title>Complete genome sequence and phylogenetic analysis of Limnochorda pilosa.</title>
        <authorList>
            <person name="Watanabe M."/>
            <person name="Kojima H."/>
            <person name="Fukui M."/>
        </authorList>
    </citation>
    <scope>NUCLEOTIDE SEQUENCE [LARGE SCALE GENOMIC DNA]</scope>
    <source>
        <strain evidence="7">HC45</strain>
    </source>
</reference>
<dbReference type="SMART" id="SM00345">
    <property type="entry name" value="HTH_GNTR"/>
    <property type="match status" value="1"/>
</dbReference>
<evidence type="ECO:0000313" key="6">
    <source>
        <dbReference type="EMBL" id="BAS27934.1"/>
    </source>
</evidence>
<feature type="region of interest" description="Disordered" evidence="4">
    <location>
        <begin position="1"/>
        <end position="21"/>
    </location>
</feature>
<evidence type="ECO:0000256" key="2">
    <source>
        <dbReference type="ARBA" id="ARBA00023125"/>
    </source>
</evidence>
<accession>A0A0K2SM76</accession>
<dbReference type="InterPro" id="IPR036390">
    <property type="entry name" value="WH_DNA-bd_sf"/>
</dbReference>